<dbReference type="RefSeq" id="WP_184083150.1">
    <property type="nucleotide sequence ID" value="NZ_JACIJF010000001.1"/>
</dbReference>
<proteinExistence type="predicted"/>
<keyword evidence="3" id="KW-1185">Reference proteome</keyword>
<keyword evidence="1" id="KW-1133">Transmembrane helix</keyword>
<name>A0A840YJE2_9SPHN</name>
<reference evidence="2 3" key="1">
    <citation type="submission" date="2020-08" db="EMBL/GenBank/DDBJ databases">
        <title>Genomic Encyclopedia of Type Strains, Phase IV (KMG-IV): sequencing the most valuable type-strain genomes for metagenomic binning, comparative biology and taxonomic classification.</title>
        <authorList>
            <person name="Goeker M."/>
        </authorList>
    </citation>
    <scope>NUCLEOTIDE SEQUENCE [LARGE SCALE GENOMIC DNA]</scope>
    <source>
        <strain evidence="2 3">DSM 26736</strain>
    </source>
</reference>
<feature type="transmembrane region" description="Helical" evidence="1">
    <location>
        <begin position="7"/>
        <end position="27"/>
    </location>
</feature>
<comment type="caution">
    <text evidence="2">The sequence shown here is derived from an EMBL/GenBank/DDBJ whole genome shotgun (WGS) entry which is preliminary data.</text>
</comment>
<gene>
    <name evidence="2" type="ORF">FHT02_000086</name>
</gene>
<evidence type="ECO:0000313" key="2">
    <source>
        <dbReference type="EMBL" id="MBB5708880.1"/>
    </source>
</evidence>
<evidence type="ECO:0000256" key="1">
    <source>
        <dbReference type="SAM" id="Phobius"/>
    </source>
</evidence>
<accession>A0A840YJE2</accession>
<sequence>MPTTSDWNLWLVIALAMVAVGLLVVFLRRSKITAALSLGSSAAALAFIWLGTSRYSKAALLEQASRGRGGEASGLEHTAAAMISVNWHYGLWLAVGALIAAAAMAALVFSGKDVELAGPPR</sequence>
<organism evidence="2 3">
    <name type="scientific">Sphingomonas xinjiangensis</name>
    <dbReference type="NCBI Taxonomy" id="643568"/>
    <lineage>
        <taxon>Bacteria</taxon>
        <taxon>Pseudomonadati</taxon>
        <taxon>Pseudomonadota</taxon>
        <taxon>Alphaproteobacteria</taxon>
        <taxon>Sphingomonadales</taxon>
        <taxon>Sphingomonadaceae</taxon>
        <taxon>Sphingomonas</taxon>
    </lineage>
</organism>
<dbReference type="EMBL" id="JACIJF010000001">
    <property type="protein sequence ID" value="MBB5708880.1"/>
    <property type="molecule type" value="Genomic_DNA"/>
</dbReference>
<dbReference type="Proteomes" id="UP000527143">
    <property type="component" value="Unassembled WGS sequence"/>
</dbReference>
<feature type="transmembrane region" description="Helical" evidence="1">
    <location>
        <begin position="34"/>
        <end position="52"/>
    </location>
</feature>
<feature type="transmembrane region" description="Helical" evidence="1">
    <location>
        <begin position="89"/>
        <end position="111"/>
    </location>
</feature>
<keyword evidence="1" id="KW-0472">Membrane</keyword>
<keyword evidence="1" id="KW-0812">Transmembrane</keyword>
<protein>
    <submittedName>
        <fullName evidence="2">Multisubunit Na+/H+ antiporter MnhC subunit</fullName>
    </submittedName>
</protein>
<dbReference type="AlphaFoldDB" id="A0A840YJE2"/>
<evidence type="ECO:0000313" key="3">
    <source>
        <dbReference type="Proteomes" id="UP000527143"/>
    </source>
</evidence>